<accession>A0A1G6GTD6</accession>
<dbReference type="STRING" id="993073.AS029_02130"/>
<dbReference type="AlphaFoldDB" id="A0A1G6GTD6"/>
<evidence type="ECO:0000313" key="3">
    <source>
        <dbReference type="EMBL" id="SDB85248.1"/>
    </source>
</evidence>
<feature type="coiled-coil region" evidence="1">
    <location>
        <begin position="94"/>
        <end position="135"/>
    </location>
</feature>
<protein>
    <recommendedName>
        <fullName evidence="5">Cell division initiation protein</fullName>
    </recommendedName>
</protein>
<proteinExistence type="predicted"/>
<feature type="region of interest" description="Disordered" evidence="2">
    <location>
        <begin position="422"/>
        <end position="462"/>
    </location>
</feature>
<evidence type="ECO:0000256" key="2">
    <source>
        <dbReference type="SAM" id="MobiDB-lite"/>
    </source>
</evidence>
<feature type="region of interest" description="Disordered" evidence="2">
    <location>
        <begin position="1"/>
        <end position="24"/>
    </location>
</feature>
<feature type="compositionally biased region" description="Basic and acidic residues" evidence="2">
    <location>
        <begin position="10"/>
        <end position="20"/>
    </location>
</feature>
<sequence>MIEPTAPESVGERRDGRPDVDGAEASALEDLLETSHASDETAPVFPVGFRGYDRDAVDEAVRELGERVRRAASDAQSAKLRTEAMFAQQRAEHDQELEEAARLHAEQVAALQEQARAAAARAAEAETRVAALSNELSTGLDGEERDPREERQQFDAILRVAEEQASVLVQNAVAQADRLLDGARDEAASIRAEAIAEQTRLRAEAQHDADQVRLRVETEATAHAARLEREQAHAAERIAQAEQEAVAIRTESERGAAALRSMVSRETGELRAAAERDVREMTARVLEFEESLTRRQDEAQQEFLVLHNQAVAHAERITADATEQVSAALEHARRIGARADDFERLARAQAQQVEADALVRAREVLDDARDKAQRIADTISAHSVGVLRDAEDRTRDLRWQQQQLAGFLTEMNELLRAVPRGTRAGVAEDGDADKPDAGETNTEVGEEAAGDAVEAPTPTPSG</sequence>
<dbReference type="RefSeq" id="WP_175456615.1">
    <property type="nucleotide sequence ID" value="NZ_FMYG01000001.1"/>
</dbReference>
<dbReference type="EMBL" id="FMYG01000001">
    <property type="protein sequence ID" value="SDB85248.1"/>
    <property type="molecule type" value="Genomic_DNA"/>
</dbReference>
<gene>
    <name evidence="3" type="ORF">SAMN05216418_0668</name>
</gene>
<evidence type="ECO:0008006" key="5">
    <source>
        <dbReference type="Google" id="ProtNLM"/>
    </source>
</evidence>
<dbReference type="Proteomes" id="UP000183203">
    <property type="component" value="Unassembled WGS sequence"/>
</dbReference>
<evidence type="ECO:0000313" key="4">
    <source>
        <dbReference type="Proteomes" id="UP000183203"/>
    </source>
</evidence>
<evidence type="ECO:0000256" key="1">
    <source>
        <dbReference type="SAM" id="Coils"/>
    </source>
</evidence>
<name>A0A1G6GTD6_9MICO</name>
<reference evidence="3 4" key="1">
    <citation type="submission" date="2016-09" db="EMBL/GenBank/DDBJ databases">
        <authorList>
            <person name="Capua I."/>
            <person name="De Benedictis P."/>
            <person name="Joannis T."/>
            <person name="Lombin L.H."/>
            <person name="Cattoli G."/>
        </authorList>
    </citation>
    <scope>NUCLEOTIDE SEQUENCE [LARGE SCALE GENOMIC DNA]</scope>
    <source>
        <strain evidence="3 4">NIO-1002</strain>
    </source>
</reference>
<keyword evidence="1" id="KW-0175">Coiled coil</keyword>
<organism evidence="3 4">
    <name type="scientific">Microbacterium enclense</name>
    <dbReference type="NCBI Taxonomy" id="993073"/>
    <lineage>
        <taxon>Bacteria</taxon>
        <taxon>Bacillati</taxon>
        <taxon>Actinomycetota</taxon>
        <taxon>Actinomycetes</taxon>
        <taxon>Micrococcales</taxon>
        <taxon>Microbacteriaceae</taxon>
        <taxon>Microbacterium</taxon>
    </lineage>
</organism>